<keyword evidence="7" id="KW-0325">Glycoprotein</keyword>
<dbReference type="InterPro" id="IPR050732">
    <property type="entry name" value="Beta-glucan_modifiers"/>
</dbReference>
<evidence type="ECO:0000256" key="11">
    <source>
        <dbReference type="RuleBase" id="RU004336"/>
    </source>
</evidence>
<dbReference type="PANTHER" id="PTHR16631:SF14">
    <property type="entry name" value="FAMILY 17 GLUCOSIDASE SCW10-RELATED"/>
    <property type="match status" value="1"/>
</dbReference>
<evidence type="ECO:0000313" key="15">
    <source>
        <dbReference type="Proteomes" id="UP000694255"/>
    </source>
</evidence>
<name>A0A8J5QFP5_9ASCO</name>
<dbReference type="AlphaFoldDB" id="A0A8J5QFP5"/>
<evidence type="ECO:0000256" key="2">
    <source>
        <dbReference type="ARBA" id="ARBA00008773"/>
    </source>
</evidence>
<comment type="caution">
    <text evidence="14">The sequence shown here is derived from an EMBL/GenBank/DDBJ whole genome shotgun (WGS) entry which is preliminary data.</text>
</comment>
<keyword evidence="3" id="KW-0134">Cell wall</keyword>
<keyword evidence="15" id="KW-1185">Reference proteome</keyword>
<dbReference type="PROSITE" id="PS00587">
    <property type="entry name" value="GLYCOSYL_HYDROL_F17"/>
    <property type="match status" value="1"/>
</dbReference>
<evidence type="ECO:0000256" key="1">
    <source>
        <dbReference type="ARBA" id="ARBA00004191"/>
    </source>
</evidence>
<organism evidence="14 15">
    <name type="scientific">[Candida] subhashii</name>
    <dbReference type="NCBI Taxonomy" id="561895"/>
    <lineage>
        <taxon>Eukaryota</taxon>
        <taxon>Fungi</taxon>
        <taxon>Dikarya</taxon>
        <taxon>Ascomycota</taxon>
        <taxon>Saccharomycotina</taxon>
        <taxon>Pichiomycetes</taxon>
        <taxon>Debaryomycetaceae</taxon>
        <taxon>Spathaspora</taxon>
    </lineage>
</organism>
<dbReference type="GO" id="GO:0009277">
    <property type="term" value="C:fungal-type cell wall"/>
    <property type="evidence" value="ECO:0007669"/>
    <property type="project" value="TreeGrafter"/>
</dbReference>
<feature type="compositionally biased region" description="Low complexity" evidence="12">
    <location>
        <begin position="118"/>
        <end position="127"/>
    </location>
</feature>
<feature type="region of interest" description="Disordered" evidence="12">
    <location>
        <begin position="104"/>
        <end position="135"/>
    </location>
</feature>
<dbReference type="GO" id="GO:0005576">
    <property type="term" value="C:extracellular region"/>
    <property type="evidence" value="ECO:0007669"/>
    <property type="project" value="TreeGrafter"/>
</dbReference>
<dbReference type="GeneID" id="73471159"/>
<keyword evidence="8 11" id="KW-0326">Glycosidase</keyword>
<evidence type="ECO:0000256" key="9">
    <source>
        <dbReference type="ARBA" id="ARBA00023316"/>
    </source>
</evidence>
<feature type="signal peptide" evidence="13">
    <location>
        <begin position="1"/>
        <end position="19"/>
    </location>
</feature>
<evidence type="ECO:0000256" key="4">
    <source>
        <dbReference type="ARBA" id="ARBA00022525"/>
    </source>
</evidence>
<feature type="region of interest" description="Disordered" evidence="12">
    <location>
        <begin position="184"/>
        <end position="208"/>
    </location>
</feature>
<dbReference type="PANTHER" id="PTHR16631">
    <property type="entry name" value="GLUCAN 1,3-BETA-GLUCOSIDASE"/>
    <property type="match status" value="1"/>
</dbReference>
<evidence type="ECO:0000313" key="14">
    <source>
        <dbReference type="EMBL" id="KAG7662097.1"/>
    </source>
</evidence>
<dbReference type="GO" id="GO:0009986">
    <property type="term" value="C:cell surface"/>
    <property type="evidence" value="ECO:0007669"/>
    <property type="project" value="TreeGrafter"/>
</dbReference>
<dbReference type="GO" id="GO:0005975">
    <property type="term" value="P:carbohydrate metabolic process"/>
    <property type="evidence" value="ECO:0007669"/>
    <property type="project" value="InterPro"/>
</dbReference>
<comment type="subcellular location">
    <subcellularLocation>
        <location evidence="1">Secreted</location>
        <location evidence="1">Cell wall</location>
    </subcellularLocation>
</comment>
<keyword evidence="9" id="KW-0961">Cell wall biogenesis/degradation</keyword>
<gene>
    <name evidence="14" type="ORF">J8A68_004359</name>
</gene>
<evidence type="ECO:0000256" key="5">
    <source>
        <dbReference type="ARBA" id="ARBA00022729"/>
    </source>
</evidence>
<feature type="chain" id="PRO_5035197765" evidence="13">
    <location>
        <begin position="20"/>
        <end position="498"/>
    </location>
</feature>
<comment type="similarity">
    <text evidence="2 10">Belongs to the glycosyl hydrolase 17 family.</text>
</comment>
<evidence type="ECO:0000256" key="10">
    <source>
        <dbReference type="RuleBase" id="RU004335"/>
    </source>
</evidence>
<keyword evidence="6 11" id="KW-0378">Hydrolase</keyword>
<keyword evidence="5 13" id="KW-0732">Signal</keyword>
<sequence length="498" mass="52041">MRVINVLLILFISIFSVDALPVNVERGFWSDIFGSKDTAQSDVLAQPSPITQSTSTFVPIVSAEPSIVATNNNVQVEQTPTTTKSSWGSFFGQAVQGAIKFLEGDDETNNSPAPAPATPVVSSASPAITLTEDESTMKETTVLILETVTEYGDDLPSSTIPPQAASTTTSGLSHDEVFSLLLGSGSQQSSSASTQSAPQPTAGVSFQGGSPGMLSGSIDVSTATAINGGSSQGAQVSVGAKGITYSPYTKSGQCKTAAEVASDIAKLSDFDLIRLYSTDCSGIENVLAAINSNQQLFLGVWTINPVQNELNDIVNAIGGSSRGWGVVHTIAIGNELVNSGAATVGDIQSAVSAARQYLKTNAPDYNGYIVSVDTLVAVVANPALCQVSDYLAVNSHPYWDGNVDPSNSGPWLEQQIANLQGACGSDKQVLITETGWPTQGQPYGNCVPSVANQVSAIQSIVQSLGSKVFVFTMYNDYWKDPGPYGVEQHWGVFGDPSV</sequence>
<dbReference type="GO" id="GO:0042973">
    <property type="term" value="F:glucan endo-1,3-beta-D-glucosidase activity"/>
    <property type="evidence" value="ECO:0007669"/>
    <property type="project" value="TreeGrafter"/>
</dbReference>
<dbReference type="RefSeq" id="XP_049262330.1">
    <property type="nucleotide sequence ID" value="XM_049408309.1"/>
</dbReference>
<protein>
    <submittedName>
        <fullName evidence="14">Uncharacterized protein</fullName>
    </submittedName>
</protein>
<dbReference type="Pfam" id="PF00332">
    <property type="entry name" value="Glyco_hydro_17"/>
    <property type="match status" value="1"/>
</dbReference>
<dbReference type="GO" id="GO:0071555">
    <property type="term" value="P:cell wall organization"/>
    <property type="evidence" value="ECO:0007669"/>
    <property type="project" value="UniProtKB-KW"/>
</dbReference>
<dbReference type="OrthoDB" id="941679at2759"/>
<evidence type="ECO:0000256" key="6">
    <source>
        <dbReference type="ARBA" id="ARBA00022801"/>
    </source>
</evidence>
<feature type="compositionally biased region" description="Low complexity" evidence="12">
    <location>
        <begin position="184"/>
        <end position="202"/>
    </location>
</feature>
<accession>A0A8J5QFP5</accession>
<dbReference type="EMBL" id="JAGSYN010000184">
    <property type="protein sequence ID" value="KAG7662097.1"/>
    <property type="molecule type" value="Genomic_DNA"/>
</dbReference>
<evidence type="ECO:0000256" key="8">
    <source>
        <dbReference type="ARBA" id="ARBA00023295"/>
    </source>
</evidence>
<keyword evidence="4" id="KW-0964">Secreted</keyword>
<reference evidence="14 15" key="1">
    <citation type="journal article" date="2021" name="DNA Res.">
        <title>Genome analysis of Candida subhashii reveals its hybrid nature and dual mitochondrial genome conformations.</title>
        <authorList>
            <person name="Mixao V."/>
            <person name="Hegedusova E."/>
            <person name="Saus E."/>
            <person name="Pryszcz L.P."/>
            <person name="Cillingova A."/>
            <person name="Nosek J."/>
            <person name="Gabaldon T."/>
        </authorList>
    </citation>
    <scope>NUCLEOTIDE SEQUENCE [LARGE SCALE GENOMIC DNA]</scope>
    <source>
        <strain evidence="14 15">CBS 10753</strain>
    </source>
</reference>
<evidence type="ECO:0000256" key="3">
    <source>
        <dbReference type="ARBA" id="ARBA00022512"/>
    </source>
</evidence>
<evidence type="ECO:0000256" key="12">
    <source>
        <dbReference type="SAM" id="MobiDB-lite"/>
    </source>
</evidence>
<dbReference type="FunFam" id="3.20.20.80:FF:000111">
    <property type="entry name" value="Soluble cell wall protein"/>
    <property type="match status" value="1"/>
</dbReference>
<evidence type="ECO:0000256" key="7">
    <source>
        <dbReference type="ARBA" id="ARBA00023180"/>
    </source>
</evidence>
<dbReference type="InterPro" id="IPR000490">
    <property type="entry name" value="Glyco_hydro_17"/>
</dbReference>
<dbReference type="Proteomes" id="UP000694255">
    <property type="component" value="Unassembled WGS sequence"/>
</dbReference>
<proteinExistence type="inferred from homology"/>
<evidence type="ECO:0000256" key="13">
    <source>
        <dbReference type="SAM" id="SignalP"/>
    </source>
</evidence>